<proteinExistence type="inferred from homology"/>
<dbReference type="AlphaFoldDB" id="A0A329P0I9"/>
<feature type="transmembrane region" description="Helical" evidence="6">
    <location>
        <begin position="20"/>
        <end position="41"/>
    </location>
</feature>
<feature type="transmembrane region" description="Helical" evidence="6">
    <location>
        <begin position="206"/>
        <end position="226"/>
    </location>
</feature>
<feature type="transmembrane region" description="Helical" evidence="6">
    <location>
        <begin position="141"/>
        <end position="162"/>
    </location>
</feature>
<evidence type="ECO:0000256" key="5">
    <source>
        <dbReference type="ARBA" id="ARBA00023136"/>
    </source>
</evidence>
<keyword evidence="4 6" id="KW-1133">Transmembrane helix</keyword>
<reference evidence="7 8" key="1">
    <citation type="submission" date="2018-04" db="EMBL/GenBank/DDBJ databases">
        <title>Aerococcus urinae genomes.</title>
        <authorList>
            <person name="Hilt E."/>
            <person name="Gilbert N.M."/>
            <person name="Thomas-White K."/>
            <person name="Putonti C."/>
            <person name="Lewis A.L."/>
            <person name="Visck K.L."/>
            <person name="Wolfe A.J."/>
        </authorList>
    </citation>
    <scope>NUCLEOTIDE SEQUENCE [LARGE SCALE GENOMIC DNA]</scope>
    <source>
        <strain evidence="7 8">UMB7480</strain>
    </source>
</reference>
<feature type="transmembrane region" description="Helical" evidence="6">
    <location>
        <begin position="232"/>
        <end position="258"/>
    </location>
</feature>
<dbReference type="EMBL" id="QMHM01000001">
    <property type="protein sequence ID" value="RAV81447.1"/>
    <property type="molecule type" value="Genomic_DNA"/>
</dbReference>
<dbReference type="InterPro" id="IPR005226">
    <property type="entry name" value="UPF0014_fam"/>
</dbReference>
<feature type="transmembrane region" description="Helical" evidence="6">
    <location>
        <begin position="111"/>
        <end position="135"/>
    </location>
</feature>
<evidence type="ECO:0000256" key="6">
    <source>
        <dbReference type="SAM" id="Phobius"/>
    </source>
</evidence>
<keyword evidence="5 6" id="KW-0472">Membrane</keyword>
<gene>
    <name evidence="7" type="ORF">DBT54_00820</name>
</gene>
<comment type="caution">
    <text evidence="7">The sequence shown here is derived from an EMBL/GenBank/DDBJ whole genome shotgun (WGS) entry which is preliminary data.</text>
</comment>
<comment type="subcellular location">
    <subcellularLocation>
        <location evidence="1">Membrane</location>
        <topology evidence="1">Multi-pass membrane protein</topology>
    </subcellularLocation>
</comment>
<dbReference type="Proteomes" id="UP000251923">
    <property type="component" value="Unassembled WGS sequence"/>
</dbReference>
<comment type="similarity">
    <text evidence="2">Belongs to the UPF0014 family.</text>
</comment>
<sequence length="276" mass="29910">MKKKVLQAKKKQGVNWVNSMLQANPLSLILSAGLVVISLFISYRQRLGLEGELVTSAFRVVLQLYLVGLLLSFIFDINHPLLTAALIGLIIINAAFHAAKRGAGIDHVFWISLLAISFTVIGTLALLVLGGALAFTPSQVIALGGTIAGNSMTALGLAYGHLLTTFSQDHQKIQERLALGANPKQASMGIIRQAMQKGMRPTLDKAYAVGIVTFPGTMNGLLFAGVEPKTAIMYQMMIMFTHISTATIASYVATHFAYQSFFDDRQRLKLSAQSRD</sequence>
<accession>A0A329P0I9</accession>
<feature type="transmembrane region" description="Helical" evidence="6">
    <location>
        <begin position="81"/>
        <end position="99"/>
    </location>
</feature>
<keyword evidence="3 6" id="KW-0812">Transmembrane</keyword>
<dbReference type="Pfam" id="PF03649">
    <property type="entry name" value="UPF0014"/>
    <property type="match status" value="1"/>
</dbReference>
<evidence type="ECO:0000256" key="1">
    <source>
        <dbReference type="ARBA" id="ARBA00004141"/>
    </source>
</evidence>
<protein>
    <submittedName>
        <fullName evidence="7">Iron export ABC transporter permease subunit FetB</fullName>
    </submittedName>
</protein>
<dbReference type="PANTHER" id="PTHR30028">
    <property type="entry name" value="UPF0014 INNER MEMBRANE PROTEIN YBBM-RELATED"/>
    <property type="match status" value="1"/>
</dbReference>
<organism evidence="7 8">
    <name type="scientific">Aerococcus urinae</name>
    <dbReference type="NCBI Taxonomy" id="1376"/>
    <lineage>
        <taxon>Bacteria</taxon>
        <taxon>Bacillati</taxon>
        <taxon>Bacillota</taxon>
        <taxon>Bacilli</taxon>
        <taxon>Lactobacillales</taxon>
        <taxon>Aerococcaceae</taxon>
        <taxon>Aerococcus</taxon>
    </lineage>
</organism>
<evidence type="ECO:0000313" key="8">
    <source>
        <dbReference type="Proteomes" id="UP000251923"/>
    </source>
</evidence>
<evidence type="ECO:0000256" key="4">
    <source>
        <dbReference type="ARBA" id="ARBA00022989"/>
    </source>
</evidence>
<name>A0A329P0I9_9LACT</name>
<dbReference type="GO" id="GO:0005886">
    <property type="term" value="C:plasma membrane"/>
    <property type="evidence" value="ECO:0007669"/>
    <property type="project" value="TreeGrafter"/>
</dbReference>
<evidence type="ECO:0000313" key="7">
    <source>
        <dbReference type="EMBL" id="RAV81447.1"/>
    </source>
</evidence>
<evidence type="ECO:0000256" key="3">
    <source>
        <dbReference type="ARBA" id="ARBA00022692"/>
    </source>
</evidence>
<evidence type="ECO:0000256" key="2">
    <source>
        <dbReference type="ARBA" id="ARBA00005268"/>
    </source>
</evidence>
<dbReference type="PANTHER" id="PTHR30028:SF0">
    <property type="entry name" value="PROTEIN ALUMINUM SENSITIVE 3"/>
    <property type="match status" value="1"/>
</dbReference>